<sequence>MQRIIPREFGQKNPSENTVGANSLFFIGGILVFFLVALAGVLFFFLIRSEKGKQESFRSEIKQKVDELRASEVIEQAVDLEARLASMRQILDGHVFSTNAIRLMENVVHPRVRFGGFLFSAEKRTVSTSATAKGFPVVTQQIEILKRDPNIERVDFGGLSVNEKGDVGFSFTITFAPAFATTLLGSDFGSSASSSPSGATPLNNL</sequence>
<evidence type="ECO:0000256" key="1">
    <source>
        <dbReference type="SAM" id="Phobius"/>
    </source>
</evidence>
<evidence type="ECO:0000313" key="2">
    <source>
        <dbReference type="EMBL" id="KKW19601.1"/>
    </source>
</evidence>
<dbReference type="AlphaFoldDB" id="A0A0G1WLG5"/>
<keyword evidence="1" id="KW-1133">Transmembrane helix</keyword>
<protein>
    <recommendedName>
        <fullName evidence="4">Fimbrial assembly family protein</fullName>
    </recommendedName>
</protein>
<dbReference type="EMBL" id="LCQQ01000053">
    <property type="protein sequence ID" value="KKW19601.1"/>
    <property type="molecule type" value="Genomic_DNA"/>
</dbReference>
<feature type="transmembrane region" description="Helical" evidence="1">
    <location>
        <begin position="24"/>
        <end position="47"/>
    </location>
</feature>
<comment type="caution">
    <text evidence="2">The sequence shown here is derived from an EMBL/GenBank/DDBJ whole genome shotgun (WGS) entry which is preliminary data.</text>
</comment>
<dbReference type="Proteomes" id="UP000034201">
    <property type="component" value="Unassembled WGS sequence"/>
</dbReference>
<organism evidence="2 3">
    <name type="scientific">Candidatus Adlerbacteria bacterium GW2011_GWC1_50_9</name>
    <dbReference type="NCBI Taxonomy" id="1618608"/>
    <lineage>
        <taxon>Bacteria</taxon>
        <taxon>Candidatus Adleribacteriota</taxon>
    </lineage>
</organism>
<gene>
    <name evidence="2" type="ORF">UY61_C0053G0002</name>
</gene>
<evidence type="ECO:0000313" key="3">
    <source>
        <dbReference type="Proteomes" id="UP000034201"/>
    </source>
</evidence>
<proteinExistence type="predicted"/>
<accession>A0A0G1WLG5</accession>
<evidence type="ECO:0008006" key="4">
    <source>
        <dbReference type="Google" id="ProtNLM"/>
    </source>
</evidence>
<keyword evidence="1" id="KW-0472">Membrane</keyword>
<keyword evidence="1" id="KW-0812">Transmembrane</keyword>
<name>A0A0G1WLG5_9BACT</name>
<reference evidence="2 3" key="1">
    <citation type="journal article" date="2015" name="Nature">
        <title>rRNA introns, odd ribosomes, and small enigmatic genomes across a large radiation of phyla.</title>
        <authorList>
            <person name="Brown C.T."/>
            <person name="Hug L.A."/>
            <person name="Thomas B.C."/>
            <person name="Sharon I."/>
            <person name="Castelle C.J."/>
            <person name="Singh A."/>
            <person name="Wilkins M.J."/>
            <person name="Williams K.H."/>
            <person name="Banfield J.F."/>
        </authorList>
    </citation>
    <scope>NUCLEOTIDE SEQUENCE [LARGE SCALE GENOMIC DNA]</scope>
</reference>